<proteinExistence type="predicted"/>
<dbReference type="STRING" id="121292.AU252_10645"/>
<sequence>MAIWGADVEQLRTLGSKLQAGAGEIEQQRSNLSRVLDSTNWEGPDAKAFRDEWSGTHTAALNQVVQALKDAGQKATKNASEQDQASR</sequence>
<dbReference type="Pfam" id="PF06013">
    <property type="entry name" value="WXG100"/>
    <property type="match status" value="1"/>
</dbReference>
<evidence type="ECO:0000313" key="1">
    <source>
        <dbReference type="EMBL" id="ALV41551.1"/>
    </source>
</evidence>
<name>A0A0U3NXH4_9MICC</name>
<protein>
    <recommendedName>
        <fullName evidence="3">Type VII secretion protein</fullName>
    </recommendedName>
</protein>
<dbReference type="InterPro" id="IPR010310">
    <property type="entry name" value="T7SS_ESAT-6-like"/>
</dbReference>
<dbReference type="InterPro" id="IPR036689">
    <property type="entry name" value="ESAT-6-like_sf"/>
</dbReference>
<dbReference type="KEGG" id="psul:AU252_10645"/>
<dbReference type="RefSeq" id="WP_058930685.1">
    <property type="nucleotide sequence ID" value="NZ_CP013747.1"/>
</dbReference>
<dbReference type="Proteomes" id="UP000065151">
    <property type="component" value="Chromosome"/>
</dbReference>
<organism evidence="1">
    <name type="scientific">Pseudarthrobacter sulfonivorans</name>
    <dbReference type="NCBI Taxonomy" id="121292"/>
    <lineage>
        <taxon>Bacteria</taxon>
        <taxon>Bacillati</taxon>
        <taxon>Actinomycetota</taxon>
        <taxon>Actinomycetes</taxon>
        <taxon>Micrococcales</taxon>
        <taxon>Micrococcaceae</taxon>
        <taxon>Pseudarthrobacter</taxon>
    </lineage>
</organism>
<evidence type="ECO:0000313" key="2">
    <source>
        <dbReference type="Proteomes" id="UP000065151"/>
    </source>
</evidence>
<accession>A0A0U3NXH4</accession>
<dbReference type="AlphaFoldDB" id="A0A0U3NXH4"/>
<dbReference type="EMBL" id="CP013747">
    <property type="protein sequence ID" value="ALV41551.1"/>
    <property type="molecule type" value="Genomic_DNA"/>
</dbReference>
<evidence type="ECO:0008006" key="3">
    <source>
        <dbReference type="Google" id="ProtNLM"/>
    </source>
</evidence>
<reference evidence="1 2" key="1">
    <citation type="submission" date="2015-12" db="EMBL/GenBank/DDBJ databases">
        <authorList>
            <person name="Shamseldin A."/>
            <person name="Moawad H."/>
            <person name="Abd El-Rahim W.M."/>
            <person name="Sadowsky M.J."/>
        </authorList>
    </citation>
    <scope>NUCLEOTIDE SEQUENCE [LARGE SCALE GENOMIC DNA]</scope>
    <source>
        <strain evidence="1 2">Ar51</strain>
    </source>
</reference>
<gene>
    <name evidence="1" type="ORF">AU252_10645</name>
</gene>
<dbReference type="Gene3D" id="1.10.287.1060">
    <property type="entry name" value="ESAT-6-like"/>
    <property type="match status" value="1"/>
</dbReference>
<dbReference type="SUPFAM" id="SSF140453">
    <property type="entry name" value="EsxAB dimer-like"/>
    <property type="match status" value="1"/>
</dbReference>